<organism evidence="2 3">
    <name type="scientific">Halopseudomonas salina</name>
    <dbReference type="NCBI Taxonomy" id="1323744"/>
    <lineage>
        <taxon>Bacteria</taxon>
        <taxon>Pseudomonadati</taxon>
        <taxon>Pseudomonadota</taxon>
        <taxon>Gammaproteobacteria</taxon>
        <taxon>Pseudomonadales</taxon>
        <taxon>Pseudomonadaceae</taxon>
        <taxon>Halopseudomonas</taxon>
    </lineage>
</organism>
<proteinExistence type="predicted"/>
<dbReference type="InterPro" id="IPR005625">
    <property type="entry name" value="PepSY-ass_TM"/>
</dbReference>
<evidence type="ECO:0000313" key="3">
    <source>
        <dbReference type="Proteomes" id="UP000638188"/>
    </source>
</evidence>
<feature type="transmembrane region" description="Helical" evidence="1">
    <location>
        <begin position="192"/>
        <end position="217"/>
    </location>
</feature>
<accession>A0ABQ1PB56</accession>
<feature type="transmembrane region" description="Helical" evidence="1">
    <location>
        <begin position="146"/>
        <end position="171"/>
    </location>
</feature>
<dbReference type="PANTHER" id="PTHR34219">
    <property type="entry name" value="IRON-REGULATED INNER MEMBRANE PROTEIN-RELATED"/>
    <property type="match status" value="1"/>
</dbReference>
<keyword evidence="3" id="KW-1185">Reference proteome</keyword>
<keyword evidence="1" id="KW-0472">Membrane</keyword>
<comment type="caution">
    <text evidence="2">The sequence shown here is derived from an EMBL/GenBank/DDBJ whole genome shotgun (WGS) entry which is preliminary data.</text>
</comment>
<name>A0ABQ1PB56_9GAMM</name>
<evidence type="ECO:0000313" key="2">
    <source>
        <dbReference type="EMBL" id="GGC91272.1"/>
    </source>
</evidence>
<dbReference type="Proteomes" id="UP000638188">
    <property type="component" value="Unassembled WGS sequence"/>
</dbReference>
<feature type="transmembrane region" description="Helical" evidence="1">
    <location>
        <begin position="12"/>
        <end position="37"/>
    </location>
</feature>
<protein>
    <submittedName>
        <fullName evidence="2">Peptidase</fullName>
    </submittedName>
</protein>
<keyword evidence="1" id="KW-0812">Transmembrane</keyword>
<dbReference type="EMBL" id="BMFF01000002">
    <property type="protein sequence ID" value="GGC91272.1"/>
    <property type="molecule type" value="Genomic_DNA"/>
</dbReference>
<sequence length="383" mass="42651">MLSAGSLKVWSWLHTWTSLVCTVFMLLLCLTGLPLIFHHEIGHLLGTEAEPAEMPADTPRISLDRVVDIAGERHPDLGGMFLSQEMDDDRIWYLTMSPTPRSHDGLKQVAVDARTGEILVEPQLESGFMYVINSLHIDLFAGLPGMLFLGLMGFLLLISLVSGAVLYAPFMRKLRFGEVRRERTKRIKWLDLHNVLGIVTLVWFFVVGATGVINAWADLLVDYWQEDQLSEMVAPYAGKPVPEQIGSLEAAVQAARRLEPGMSVQFVAFPGTTFSSPHHYGVFMRGNEPLTSRLSKPVLVDATTSEVTDSRELPWYFKVLQVSQPLHFGDYGGRGVQILWAVLDILTIVVLGSGLYLWFAKRRRRSAQSVEISDATKLSGGKA</sequence>
<evidence type="ECO:0000256" key="1">
    <source>
        <dbReference type="SAM" id="Phobius"/>
    </source>
</evidence>
<feature type="transmembrane region" description="Helical" evidence="1">
    <location>
        <begin position="338"/>
        <end position="359"/>
    </location>
</feature>
<dbReference type="PANTHER" id="PTHR34219:SF3">
    <property type="entry name" value="BLL7967 PROTEIN"/>
    <property type="match status" value="1"/>
</dbReference>
<dbReference type="Pfam" id="PF03929">
    <property type="entry name" value="PepSY_TM"/>
    <property type="match status" value="1"/>
</dbReference>
<gene>
    <name evidence="2" type="ORF">GCM10007418_08680</name>
</gene>
<keyword evidence="1" id="KW-1133">Transmembrane helix</keyword>
<reference evidence="3" key="1">
    <citation type="journal article" date="2019" name="Int. J. Syst. Evol. Microbiol.">
        <title>The Global Catalogue of Microorganisms (GCM) 10K type strain sequencing project: providing services to taxonomists for standard genome sequencing and annotation.</title>
        <authorList>
            <consortium name="The Broad Institute Genomics Platform"/>
            <consortium name="The Broad Institute Genome Sequencing Center for Infectious Disease"/>
            <person name="Wu L."/>
            <person name="Ma J."/>
        </authorList>
    </citation>
    <scope>NUCLEOTIDE SEQUENCE [LARGE SCALE GENOMIC DNA]</scope>
    <source>
        <strain evidence="3">CGMCC 1.12482</strain>
    </source>
</reference>